<evidence type="ECO:0000256" key="12">
    <source>
        <dbReference type="ARBA" id="ARBA00022989"/>
    </source>
</evidence>
<keyword evidence="11 15" id="KW-0135">Cellulose biosynthesis</keyword>
<evidence type="ECO:0000256" key="13">
    <source>
        <dbReference type="ARBA" id="ARBA00023136"/>
    </source>
</evidence>
<evidence type="ECO:0000313" key="17">
    <source>
        <dbReference type="Proteomes" id="UP000325743"/>
    </source>
</evidence>
<comment type="function">
    <text evidence="1 15">Binds the cellulose synthase activator, bis-(3'-5') cyclic diguanylic acid (c-di-GMP).</text>
</comment>
<organism evidence="16 17">
    <name type="scientific">Cupriavidus oxalaticus</name>
    <dbReference type="NCBI Taxonomy" id="96344"/>
    <lineage>
        <taxon>Bacteria</taxon>
        <taxon>Pseudomonadati</taxon>
        <taxon>Pseudomonadota</taxon>
        <taxon>Betaproteobacteria</taxon>
        <taxon>Burkholderiales</taxon>
        <taxon>Burkholderiaceae</taxon>
        <taxon>Cupriavidus</taxon>
    </lineage>
</organism>
<keyword evidence="9 15" id="KW-0973">c-di-GMP</keyword>
<dbReference type="NCBIfam" id="NF008330">
    <property type="entry name" value="PRK11114.2-4"/>
    <property type="match status" value="1"/>
</dbReference>
<evidence type="ECO:0000256" key="11">
    <source>
        <dbReference type="ARBA" id="ARBA00022916"/>
    </source>
</evidence>
<comment type="subcellular location">
    <subcellularLocation>
        <location evidence="2">Cell inner membrane</location>
        <topology evidence="2">Single-pass membrane protein</topology>
    </subcellularLocation>
</comment>
<evidence type="ECO:0000256" key="7">
    <source>
        <dbReference type="ARBA" id="ARBA00022475"/>
    </source>
</evidence>
<proteinExistence type="inferred from homology"/>
<keyword evidence="13 15" id="KW-0472">Membrane</keyword>
<keyword evidence="7 15" id="KW-1003">Cell membrane</keyword>
<feature type="transmembrane region" description="Helical" evidence="15">
    <location>
        <begin position="736"/>
        <end position="757"/>
    </location>
</feature>
<dbReference type="PANTHER" id="PTHR39083:SF1">
    <property type="entry name" value="CYCLIC DI-GMP-BINDING PROTEIN"/>
    <property type="match status" value="1"/>
</dbReference>
<evidence type="ECO:0000256" key="3">
    <source>
        <dbReference type="ARBA" id="ARBA00005186"/>
    </source>
</evidence>
<evidence type="ECO:0000256" key="2">
    <source>
        <dbReference type="ARBA" id="ARBA00004377"/>
    </source>
</evidence>
<dbReference type="AlphaFoldDB" id="A0A5P3VCQ7"/>
<feature type="chain" id="PRO_5025084746" description="Cyclic di-GMP-binding protein" evidence="15">
    <location>
        <begin position="30"/>
        <end position="769"/>
    </location>
</feature>
<dbReference type="GO" id="GO:0006011">
    <property type="term" value="P:UDP-alpha-D-glucose metabolic process"/>
    <property type="evidence" value="ECO:0007669"/>
    <property type="project" value="InterPro"/>
</dbReference>
<evidence type="ECO:0000256" key="10">
    <source>
        <dbReference type="ARBA" id="ARBA00022692"/>
    </source>
</evidence>
<gene>
    <name evidence="16" type="ORF">D2917_01450</name>
</gene>
<keyword evidence="15" id="KW-0732">Signal</keyword>
<name>A0A5P3VCQ7_9BURK</name>
<sequence>MTPPTPVRTLLARCVIPLLAASVCAAAQAQPRAPQEVAPVPATATAATSNVPAARSGSRVVSMTLKQLGADLPFQLRGVDGINGVPFSVRADEVVTSARLKLRYSYSPALLPQISHINVLVNGEVAQTVPVPRDTAGSNLEKELALEPRLITEFNRLNLQLIGHYTTDCEDPFHSSLWATVSNSSVLELTVMPVALANDLALLPLPFFDRRDVRRLKLPFVFAGSPSAAALEAAGAVSSWFGGLAGYRGATFPVSLNQVPAGGNAVVFATRQERPAGIELPQLDGPTLSIVPHPNDPGSKLLLVLGRDSAELKTAARALVLGARALSGPRATITSLEAVAPRQPYDAPNWLRSDRPVRFGELMPVEQLNVSGYQPDLVRVNFRVPPDLFGWRSRGIPIDLRYRYTPRPTTDKSTLNVNVNRQFLRAYALRSLKDGEGKASELAARVLPDGSVPARHTLHLPLFMLPAQSQLQFHYYYDYLKQGACKDVLVDNVKGAIDPDSTIDISGLPHFIALPDLAAFGNSGFPFTRLADLSETAVVLPATPAAEDYSTYLAMMGRMGESTGYPATGVRIAAPADVQQVAGRDLLVIGTTQGQPLLAQWADRMPVSLAGAGKRFTLTAVHDTVMGWWNGADGNRNRPVEANLSINSPGTDAALVGFESPLAAGRSVVAITSNTPGGLHAVTETLLDAERLPLVQGSLVLVRGTSVDSLAAQQSYHVGKLNPWTYAHWWLSQRPYAMVLMLALATPLLAAVLFLMLRHRARRRKAGQA</sequence>
<dbReference type="InterPro" id="IPR018513">
    <property type="entry name" value="Cell_synthase_bac"/>
</dbReference>
<evidence type="ECO:0000256" key="14">
    <source>
        <dbReference type="ARBA" id="ARBA00033444"/>
    </source>
</evidence>
<feature type="signal peptide" evidence="15">
    <location>
        <begin position="1"/>
        <end position="29"/>
    </location>
</feature>
<dbReference type="UniPathway" id="UPA00694"/>
<evidence type="ECO:0000256" key="1">
    <source>
        <dbReference type="ARBA" id="ARBA00002057"/>
    </source>
</evidence>
<evidence type="ECO:0000256" key="9">
    <source>
        <dbReference type="ARBA" id="ARBA00022636"/>
    </source>
</evidence>
<accession>A0A5P3VCQ7</accession>
<keyword evidence="12 15" id="KW-1133">Transmembrane helix</keyword>
<protein>
    <recommendedName>
        <fullName evidence="6 15">Cyclic di-GMP-binding protein</fullName>
    </recommendedName>
    <alternativeName>
        <fullName evidence="14 15">Cellulose synthase regulatory subunit</fullName>
    </alternativeName>
</protein>
<reference evidence="16 17" key="1">
    <citation type="submission" date="2018-09" db="EMBL/GenBank/DDBJ databases">
        <title>Complete genome sequence of Cupriavidus oxalaticus T2, a bacterium capable of phenol tolerance and degradation.</title>
        <authorList>
            <person name="Yan J."/>
        </authorList>
    </citation>
    <scope>NUCLEOTIDE SEQUENCE [LARGE SCALE GENOMIC DNA]</scope>
    <source>
        <strain evidence="16 17">T2</strain>
    </source>
</reference>
<dbReference type="GO" id="GO:0005886">
    <property type="term" value="C:plasma membrane"/>
    <property type="evidence" value="ECO:0007669"/>
    <property type="project" value="UniProtKB-SubCell"/>
</dbReference>
<comment type="pathway">
    <text evidence="3 15">Glycan metabolism; bacterial cellulose biosynthesis.</text>
</comment>
<dbReference type="EMBL" id="CP032518">
    <property type="protein sequence ID" value="QEZ43031.1"/>
    <property type="molecule type" value="Genomic_DNA"/>
</dbReference>
<dbReference type="PANTHER" id="PTHR39083">
    <property type="entry name" value="CYCLIC DI-GMP-BINDING PROTEIN"/>
    <property type="match status" value="1"/>
</dbReference>
<comment type="subunit">
    <text evidence="5 15">Tightly associated with the cellulose synthase catalytic subunit.</text>
</comment>
<keyword evidence="10 15" id="KW-0812">Transmembrane</keyword>
<dbReference type="InterPro" id="IPR003920">
    <property type="entry name" value="Cell_synth_B"/>
</dbReference>
<dbReference type="Proteomes" id="UP000325743">
    <property type="component" value="Chromosome 1"/>
</dbReference>
<evidence type="ECO:0000256" key="8">
    <source>
        <dbReference type="ARBA" id="ARBA00022519"/>
    </source>
</evidence>
<dbReference type="PRINTS" id="PR01440">
    <property type="entry name" value="CELLSNTHASEB"/>
</dbReference>
<dbReference type="Pfam" id="PF03170">
    <property type="entry name" value="BcsB"/>
    <property type="match status" value="1"/>
</dbReference>
<dbReference type="NCBIfam" id="NF008323">
    <property type="entry name" value="PRK11114.1-1"/>
    <property type="match status" value="1"/>
</dbReference>
<keyword evidence="8 15" id="KW-0997">Cell inner membrane</keyword>
<dbReference type="GO" id="GO:0030244">
    <property type="term" value="P:cellulose biosynthetic process"/>
    <property type="evidence" value="ECO:0007669"/>
    <property type="project" value="UniProtKB-KW"/>
</dbReference>
<evidence type="ECO:0000313" key="16">
    <source>
        <dbReference type="EMBL" id="QEZ43031.1"/>
    </source>
</evidence>
<evidence type="ECO:0000256" key="6">
    <source>
        <dbReference type="ARBA" id="ARBA00021844"/>
    </source>
</evidence>
<dbReference type="Gene3D" id="2.60.120.260">
    <property type="entry name" value="Galactose-binding domain-like"/>
    <property type="match status" value="2"/>
</dbReference>
<evidence type="ECO:0000256" key="5">
    <source>
        <dbReference type="ARBA" id="ARBA00011437"/>
    </source>
</evidence>
<dbReference type="RefSeq" id="WP_151069365.1">
    <property type="nucleotide sequence ID" value="NZ_CP032518.1"/>
</dbReference>
<evidence type="ECO:0000256" key="4">
    <source>
        <dbReference type="ARBA" id="ARBA00010714"/>
    </source>
</evidence>
<comment type="similarity">
    <text evidence="4 15">Belongs to the AcsB/BcsB family.</text>
</comment>
<evidence type="ECO:0000256" key="15">
    <source>
        <dbReference type="RuleBase" id="RU365021"/>
    </source>
</evidence>